<proteinExistence type="predicted"/>
<evidence type="ECO:0000313" key="2">
    <source>
        <dbReference type="Proteomes" id="UP001139311"/>
    </source>
</evidence>
<name>A0A9X1IIK2_9PROT</name>
<sequence length="86" mass="8470">MGDPAMAACPRSALPHGAAWGVAAILGWNAPLRPVTNPRGMAVPHHLDMPRSGIGSVGEVMGGCAATAAPASRACISAGGTRPSPC</sequence>
<dbReference type="Proteomes" id="UP001139311">
    <property type="component" value="Unassembled WGS sequence"/>
</dbReference>
<dbReference type="EMBL" id="JAJAQI010000035">
    <property type="protein sequence ID" value="MCB4824038.1"/>
    <property type="molecule type" value="Genomic_DNA"/>
</dbReference>
<gene>
    <name evidence="1" type="ORF">LHA35_20110</name>
</gene>
<organism evidence="1 2">
    <name type="scientific">Roseicella aerolata</name>
    <dbReference type="NCBI Taxonomy" id="2883479"/>
    <lineage>
        <taxon>Bacteria</taxon>
        <taxon>Pseudomonadati</taxon>
        <taxon>Pseudomonadota</taxon>
        <taxon>Alphaproteobacteria</taxon>
        <taxon>Acetobacterales</taxon>
        <taxon>Roseomonadaceae</taxon>
        <taxon>Roseicella</taxon>
    </lineage>
</organism>
<dbReference type="AlphaFoldDB" id="A0A9X1IIK2"/>
<dbReference type="RefSeq" id="WP_226611491.1">
    <property type="nucleotide sequence ID" value="NZ_JAJAQI010000035.1"/>
</dbReference>
<protein>
    <submittedName>
        <fullName evidence="1">Uncharacterized protein</fullName>
    </submittedName>
</protein>
<accession>A0A9X1IIK2</accession>
<keyword evidence="2" id="KW-1185">Reference proteome</keyword>
<evidence type="ECO:0000313" key="1">
    <source>
        <dbReference type="EMBL" id="MCB4824038.1"/>
    </source>
</evidence>
<comment type="caution">
    <text evidence="1">The sequence shown here is derived from an EMBL/GenBank/DDBJ whole genome shotgun (WGS) entry which is preliminary data.</text>
</comment>
<reference evidence="1" key="1">
    <citation type="submission" date="2021-10" db="EMBL/GenBank/DDBJ databases">
        <title>Roseicella aerolatum sp. nov., isolated from aerosols of e-waste dismantling site.</title>
        <authorList>
            <person name="Qin T."/>
        </authorList>
    </citation>
    <scope>NUCLEOTIDE SEQUENCE</scope>
    <source>
        <strain evidence="1">GB24</strain>
    </source>
</reference>